<keyword evidence="5 10" id="KW-1133">Transmembrane helix</keyword>
<dbReference type="PRINTS" id="PR00899">
    <property type="entry name" value="GPCRSTE3"/>
</dbReference>
<keyword evidence="3" id="KW-0589">Pheromone response</keyword>
<comment type="similarity">
    <text evidence="2">Belongs to the G-protein coupled receptor 4 family.</text>
</comment>
<dbReference type="PANTHER" id="PTHR28097">
    <property type="entry name" value="PHEROMONE A FACTOR RECEPTOR"/>
    <property type="match status" value="1"/>
</dbReference>
<dbReference type="CDD" id="cd14966">
    <property type="entry name" value="7tmD_STE3"/>
    <property type="match status" value="1"/>
</dbReference>
<dbReference type="OrthoDB" id="2874149at2759"/>
<evidence type="ECO:0000256" key="8">
    <source>
        <dbReference type="ARBA" id="ARBA00023170"/>
    </source>
</evidence>
<feature type="transmembrane region" description="Helical" evidence="10">
    <location>
        <begin position="99"/>
        <end position="117"/>
    </location>
</feature>
<dbReference type="GO" id="GO:0005886">
    <property type="term" value="C:plasma membrane"/>
    <property type="evidence" value="ECO:0007669"/>
    <property type="project" value="TreeGrafter"/>
</dbReference>
<evidence type="ECO:0000256" key="4">
    <source>
        <dbReference type="ARBA" id="ARBA00022692"/>
    </source>
</evidence>
<feature type="transmembrane region" description="Helical" evidence="10">
    <location>
        <begin position="192"/>
        <end position="213"/>
    </location>
</feature>
<evidence type="ECO:0000256" key="10">
    <source>
        <dbReference type="SAM" id="Phobius"/>
    </source>
</evidence>
<keyword evidence="8" id="KW-0675">Receptor</keyword>
<dbReference type="AlphaFoldDB" id="A0A8H7J255"/>
<evidence type="ECO:0000256" key="1">
    <source>
        <dbReference type="ARBA" id="ARBA00004141"/>
    </source>
</evidence>
<feature type="transmembrane region" description="Helical" evidence="10">
    <location>
        <begin position="143"/>
        <end position="161"/>
    </location>
</feature>
<evidence type="ECO:0000256" key="3">
    <source>
        <dbReference type="ARBA" id="ARBA00022507"/>
    </source>
</evidence>
<feature type="transmembrane region" description="Helical" evidence="10">
    <location>
        <begin position="57"/>
        <end position="79"/>
    </location>
</feature>
<gene>
    <name evidence="11" type="ORF">EKO04_007164</name>
</gene>
<feature type="transmembrane region" description="Helical" evidence="10">
    <location>
        <begin position="26"/>
        <end position="50"/>
    </location>
</feature>
<comment type="caution">
    <text evidence="11">The sequence shown here is derived from an EMBL/GenBank/DDBJ whole genome shotgun (WGS) entry which is preliminary data.</text>
</comment>
<feature type="transmembrane region" description="Helical" evidence="10">
    <location>
        <begin position="233"/>
        <end position="256"/>
    </location>
</feature>
<keyword evidence="7 10" id="KW-0472">Membrane</keyword>
<evidence type="ECO:0000256" key="5">
    <source>
        <dbReference type="ARBA" id="ARBA00022989"/>
    </source>
</evidence>
<evidence type="ECO:0000256" key="6">
    <source>
        <dbReference type="ARBA" id="ARBA00023040"/>
    </source>
</evidence>
<comment type="subcellular location">
    <subcellularLocation>
        <location evidence="1">Membrane</location>
        <topology evidence="1">Multi-pass membrane protein</topology>
    </subcellularLocation>
</comment>
<evidence type="ECO:0000256" key="2">
    <source>
        <dbReference type="ARBA" id="ARBA00011085"/>
    </source>
</evidence>
<keyword evidence="4 10" id="KW-0812">Transmembrane</keyword>
<dbReference type="GO" id="GO:0004932">
    <property type="term" value="F:mating-type factor pheromone receptor activity"/>
    <property type="evidence" value="ECO:0007669"/>
    <property type="project" value="InterPro"/>
</dbReference>
<sequence>MSIRLAPLIPHGTDWTDAMSTEGTQIYPTAIIFSTLAWFSWLLCIAPLVWHFSQRNVAAGSLVLWIILTNFSLGINPIIWPRDNVEEWWNGIVWCDINVRIQVGAQVGLAASMVMILRKLAKVMDTRNITIASSRGSKLREQLIEFAWCWGYPLVLILLYIPVQSIRYNIWGIEGCIAAYRPTWQSLVLSAMWAPITMVVAVYYAVLLFFRLFRYRREFSRLVTARNSTKSRFIRLFLICIIMTLIVVPYSAYPFYYFCSQLASFKWDYEWERLNGDKKNIILKFPSEGQVHVDKWGQVFLGYVVFFVFGTGTDAHNTYRKMLLALGLGKMFPSLYVMRESGTSTPSSFISARTWTSTYMSKAKSYFSKGSSRLSSFGGSTLNTMRSNSVVLETMDSTQLRSISSTTPVLPERTTNPSLLKRVFTRSGPHHPILPIFSHHSTTPAAAGEKAVIDPLSEGFSARAWATEVPPSRRNSEPAGVVVFREVHLDEEVMESSERKSADEWMLRP</sequence>
<dbReference type="InterPro" id="IPR001499">
    <property type="entry name" value="GPCR_STE3"/>
</dbReference>
<evidence type="ECO:0000313" key="11">
    <source>
        <dbReference type="EMBL" id="KAF9694872.1"/>
    </source>
</evidence>
<organism evidence="11 12">
    <name type="scientific">Ascochyta lentis</name>
    <dbReference type="NCBI Taxonomy" id="205686"/>
    <lineage>
        <taxon>Eukaryota</taxon>
        <taxon>Fungi</taxon>
        <taxon>Dikarya</taxon>
        <taxon>Ascomycota</taxon>
        <taxon>Pezizomycotina</taxon>
        <taxon>Dothideomycetes</taxon>
        <taxon>Pleosporomycetidae</taxon>
        <taxon>Pleosporales</taxon>
        <taxon>Pleosporineae</taxon>
        <taxon>Didymellaceae</taxon>
        <taxon>Ascochyta</taxon>
    </lineage>
</organism>
<name>A0A8H7J255_9PLEO</name>
<protein>
    <recommendedName>
        <fullName evidence="13">Pheromone receptor</fullName>
    </recommendedName>
</protein>
<evidence type="ECO:0000256" key="7">
    <source>
        <dbReference type="ARBA" id="ARBA00023136"/>
    </source>
</evidence>
<accession>A0A8H7J255</accession>
<dbReference type="PANTHER" id="PTHR28097:SF1">
    <property type="entry name" value="PHEROMONE A FACTOR RECEPTOR"/>
    <property type="match status" value="1"/>
</dbReference>
<proteinExistence type="inferred from homology"/>
<keyword evidence="6" id="KW-0297">G-protein coupled receptor</keyword>
<dbReference type="Pfam" id="PF02076">
    <property type="entry name" value="STE3"/>
    <property type="match status" value="1"/>
</dbReference>
<keyword evidence="12" id="KW-1185">Reference proteome</keyword>
<evidence type="ECO:0000256" key="9">
    <source>
        <dbReference type="ARBA" id="ARBA00023224"/>
    </source>
</evidence>
<dbReference type="GO" id="GO:0000750">
    <property type="term" value="P:pheromone-dependent signal transduction involved in conjugation with cellular fusion"/>
    <property type="evidence" value="ECO:0007669"/>
    <property type="project" value="TreeGrafter"/>
</dbReference>
<reference evidence="11" key="1">
    <citation type="submission" date="2018-12" db="EMBL/GenBank/DDBJ databases">
        <authorList>
            <person name="Syme R.A."/>
            <person name="Farfan-Caceres L."/>
            <person name="Lichtenzveig J."/>
        </authorList>
    </citation>
    <scope>NUCLEOTIDE SEQUENCE</scope>
    <source>
        <strain evidence="11">Al4</strain>
    </source>
</reference>
<evidence type="ECO:0000313" key="12">
    <source>
        <dbReference type="Proteomes" id="UP000651452"/>
    </source>
</evidence>
<dbReference type="EMBL" id="RZGK01000012">
    <property type="protein sequence ID" value="KAF9694872.1"/>
    <property type="molecule type" value="Genomic_DNA"/>
</dbReference>
<evidence type="ECO:0008006" key="13">
    <source>
        <dbReference type="Google" id="ProtNLM"/>
    </source>
</evidence>
<keyword evidence="9" id="KW-0807">Transducer</keyword>
<dbReference type="Proteomes" id="UP000651452">
    <property type="component" value="Unassembled WGS sequence"/>
</dbReference>
<reference evidence="11" key="2">
    <citation type="submission" date="2020-09" db="EMBL/GenBank/DDBJ databases">
        <title>Reference genome assembly for Australian Ascochyta lentis isolate Al4.</title>
        <authorList>
            <person name="Lee R.C."/>
            <person name="Farfan-Caceres L.M."/>
            <person name="Debler J.W."/>
            <person name="Williams A.H."/>
            <person name="Henares B.M."/>
        </authorList>
    </citation>
    <scope>NUCLEOTIDE SEQUENCE</scope>
    <source>
        <strain evidence="11">Al4</strain>
    </source>
</reference>